<feature type="region of interest" description="Disordered" evidence="1">
    <location>
        <begin position="1769"/>
        <end position="1829"/>
    </location>
</feature>
<feature type="compositionally biased region" description="Polar residues" evidence="1">
    <location>
        <begin position="1556"/>
        <end position="1566"/>
    </location>
</feature>
<dbReference type="Proteomes" id="UP000478052">
    <property type="component" value="Unassembled WGS sequence"/>
</dbReference>
<feature type="compositionally biased region" description="Basic and acidic residues" evidence="1">
    <location>
        <begin position="1780"/>
        <end position="1791"/>
    </location>
</feature>
<evidence type="ECO:0000313" key="2">
    <source>
        <dbReference type="EMBL" id="KAF0765747.1"/>
    </source>
</evidence>
<proteinExistence type="predicted"/>
<evidence type="ECO:0000256" key="1">
    <source>
        <dbReference type="SAM" id="MobiDB-lite"/>
    </source>
</evidence>
<organism evidence="2 3">
    <name type="scientific">Aphis craccivora</name>
    <name type="common">Cowpea aphid</name>
    <dbReference type="NCBI Taxonomy" id="307492"/>
    <lineage>
        <taxon>Eukaryota</taxon>
        <taxon>Metazoa</taxon>
        <taxon>Ecdysozoa</taxon>
        <taxon>Arthropoda</taxon>
        <taxon>Hexapoda</taxon>
        <taxon>Insecta</taxon>
        <taxon>Pterygota</taxon>
        <taxon>Neoptera</taxon>
        <taxon>Paraneoptera</taxon>
        <taxon>Hemiptera</taxon>
        <taxon>Sternorrhyncha</taxon>
        <taxon>Aphidomorpha</taxon>
        <taxon>Aphidoidea</taxon>
        <taxon>Aphididae</taxon>
        <taxon>Aphidini</taxon>
        <taxon>Aphis</taxon>
        <taxon>Aphis</taxon>
    </lineage>
</organism>
<comment type="caution">
    <text evidence="2">The sequence shown here is derived from an EMBL/GenBank/DDBJ whole genome shotgun (WGS) entry which is preliminary data.</text>
</comment>
<protein>
    <submittedName>
        <fullName evidence="2">Protein unc-79 isoform X1</fullName>
    </submittedName>
</protein>
<feature type="region of interest" description="Disordered" evidence="1">
    <location>
        <begin position="1493"/>
        <end position="1574"/>
    </location>
</feature>
<dbReference type="InterPro" id="IPR024855">
    <property type="entry name" value="UNC79"/>
</dbReference>
<feature type="compositionally biased region" description="Polar residues" evidence="1">
    <location>
        <begin position="1498"/>
        <end position="1514"/>
    </location>
</feature>
<reference evidence="2 3" key="1">
    <citation type="submission" date="2019-08" db="EMBL/GenBank/DDBJ databases">
        <title>Whole genome of Aphis craccivora.</title>
        <authorList>
            <person name="Voronova N.V."/>
            <person name="Shulinski R.S."/>
            <person name="Bandarenka Y.V."/>
            <person name="Zhorov D.G."/>
            <person name="Warner D."/>
        </authorList>
    </citation>
    <scope>NUCLEOTIDE SEQUENCE [LARGE SCALE GENOMIC DNA]</scope>
    <source>
        <strain evidence="2">180601</strain>
        <tissue evidence="2">Whole Body</tissue>
    </source>
</reference>
<dbReference type="PANTHER" id="PTHR21696:SF2">
    <property type="entry name" value="PROTEIN UNC-79 HOMOLOG"/>
    <property type="match status" value="1"/>
</dbReference>
<dbReference type="PANTHER" id="PTHR21696">
    <property type="entry name" value="PROTEIN UNC-79 HOMOLOG"/>
    <property type="match status" value="1"/>
</dbReference>
<dbReference type="EMBL" id="VUJU01001335">
    <property type="protein sequence ID" value="KAF0765747.1"/>
    <property type="molecule type" value="Genomic_DNA"/>
</dbReference>
<evidence type="ECO:0000313" key="3">
    <source>
        <dbReference type="Proteomes" id="UP000478052"/>
    </source>
</evidence>
<name>A0A6G0Z542_APHCR</name>
<accession>A0A6G0Z542</accession>
<feature type="compositionally biased region" description="Polar residues" evidence="1">
    <location>
        <begin position="1812"/>
        <end position="1829"/>
    </location>
</feature>
<dbReference type="Pfam" id="PF14776">
    <property type="entry name" value="UNC-79"/>
    <property type="match status" value="1"/>
</dbReference>
<gene>
    <name evidence="2" type="ORF">FWK35_00001805</name>
</gene>
<keyword evidence="3" id="KW-1185">Reference proteome</keyword>
<dbReference type="OrthoDB" id="6270916at2759"/>
<sequence>MVTKSVSFKNTLIFLSVIAKIRHLQDYQLRLSYNMLPCPTGLDIANCLKYFSQVLLTMLKEVSKSPHEMILYPEMDTTRLALYPTLDYTGLYSALESLLHSASSINTGLQAFGEAFNQCVACLVPFLGGDTLESLPYMIATAFQVLPSSVHHDLINTLCYFVIPFTIPRNKCMNNAALSVAGILLLVFQNTFDTALHLQLVERLMTFKKNIKKDLLVVIAYGTSVARYHAARLLFNYWPLYNANKFDRNKPKSIGNWLALLCQKKNCPKVGYGPAERVCLNHELSMKHAENCPPPFYLCTDCAEDLHNKKPSYQFHIVLQPLLLATWKCEYQECKSQNTMISVTCFSPECASMNNNRPIRLCSDCNKHIHSENVDHIVHWTLKSAGELDNEMQTYLVESIVSLLKEVRPPISEATKESQTKAAVFGAKVKGTMSSSKTDKEDEQPEVTINDRQLMGRTGVWLLVALYRIEDQEPPRSSIMGRLLSILFHWFHVTAYSYDDQQECTLEYMKTEYIGERWLKGVRQHYFEAFVNCLLPCPPEYAQVGGNWDMLASQTALIKNGLNQLLCLVPYDIVTSEIWELIMPHWLEAIVRDVPPDELPELRMLLCKILDSDMNPLGFDATKLYNFIGIRFKGTSAKVQEQALTWIQVLTSLEIIIPIHLLFNFFEDGLDSLKKIYNHENIKTSNFVKSNLDPVIIKRTESVTDDEDKQNYYTRPDLLEDDLKLSCCVLILDITSKQMELHGIERHTGFSSAMNHEVCKLITNSLVTGWFTESHKDCENKMECISCELIVLWHQMASSLVEYISLPNLAHPPDDPIIEECFSDDTKKTPTEVDKKESKCEGTNLSFMLTPDTIGGLLVNMPQLMTATVETVVEQLDLTPVMPAIARAITLTESDVGVATARVAQAKLMNEYDEPIDESVHNIQDFWQTAQGRFRIKIDELPDQLQLVYHILKEFPKTNDTSFKYYLLQSLHLVVLHCDTLTKAVKEHRGFVIWCQENLIIKNIWDCIEGIKSHLCEVAIPVMLHCLSLPCGSDIFWKLIKDEFHSSDWRTRFNAVEKVVLISRFVDNTPLRNNPTLQSCITNAFCYLLSSMDDRSTYVATRATLLLPTIHDSALKNLIHCMEMHFDTVMIDRPMILQSLYQLHNTLNDRKILSWEFFLGRFDALFIEAQIQLKKSGDITHVRDLRNSDITSDSFIKKVQRAHESMASSSESNCVRTLSASFGQKWPYKRTMSAPASTLTKNGPKHNGDKVYNRQFSAPILKRKTSQLITPILSILPDHSYGMDSHEDNASELLQKVVDLEESDKETSSLIVFLLMQYMSRPEHAYPEESKHGIRVQGIVLQHLYLLLGYNYNEKGFIIPPDKLRVLPVFNSFLSNLPQMLDQNFTMGHIIAPTALLLLQYCPSPETHSINATYSLWFLEPMARKSWLMSVMVYLYKYNFDKEPVSLLVVSLMEIVLNTLNAQQHVCNRIPPTVVMPDASKTKVEKNGDSLYMESQKLYESQPSTSRKYPTSMETHWEEDISFHKRTPHKQGSTGSTEPDETESDLAIAPEKYKSDSTTGHYSSHGSFDESADETFNKKAPLRSFWSNENNVDKTDKWGVKEGMKMLTTSAIISVANQQNFLSQPILGTTSTSSPEINTTLKKSEEIIDVQKKQTTFYNPKDISQTSTSSSSVTSHPPIVSNIKDKILLQKPTLKSYNCPQSPLSKMKVHKNSSFSKESTTEIQTELGFKLEVSIEKKPLEIPVQERLLPIGTTINLVQKMNKTFGLGDIDSASQSSSLNREDSSEKEQKNLHSSRKLTKQSALDSPEDNKSSNLSSARHSMTHGNDSQKSCFNYKNIHTQNLDSPIYEAFSSNKNVSNSTSRIGIDCIQERCSDCGTRKEEYSDDEIGLCIVLLGTFVHRAPSVAACLLPEILTVLAKCHSKPTFLWQKESQKFLPCGSTSIAKKFLRCILYQLAPNGVFTQIFQMKHNENNDNNFFKSIIQALMDFNEMNPIEPLQMVLEVLNSKKSLSTDDCCIILSNITYYIDILTTDTISTTSTLTWTTILNQFDTLFRKIQLTISSFENINLIFKLMIIVLKIPGIISTKSILDPFSKILTYALQQHYINYYLLVDLCSSSYKTFAREREKTILTRAVTVELIQALKFKTQNLNNNLLVYVSFILQDIGGILPECSAIDNIVPTFPAIVTSVPTGASELLRNNLQDILDFLTDFNTLTKLKSRCTTPEEGINEDTFGSTVKAGMSQYLSLELLKSNTRDARSLHKIFPWLYYGPNEIQTIGLFIYNCKDFSDCLSHIRLLSWILIGSLSYTTMQNRPCLPLSQDVSCQIADHINVIMTGFAEESKSSVIHMSSLFHAFVLCQLWTIYMEQTAQQMVTAGDHHSFTMNILHDFWNKVTQSMLNLSSKSKSMGEMVNLHFLSLLEALLECRTVTLCKLIPMWKEVLFTDKNIKLPGHMKLRLDTCIDFAPREPPTMKPRSDLSKSEVNLDTLKWLQTLQFKMAQIELQSSQVNEFYNV</sequence>